<dbReference type="EMBL" id="VSRR010016843">
    <property type="protein sequence ID" value="MPC59753.1"/>
    <property type="molecule type" value="Genomic_DNA"/>
</dbReference>
<evidence type="ECO:0000313" key="3">
    <source>
        <dbReference type="Proteomes" id="UP000324222"/>
    </source>
</evidence>
<proteinExistence type="predicted"/>
<protein>
    <submittedName>
        <fullName evidence="2">Uncharacterized protein</fullName>
    </submittedName>
</protein>
<accession>A0A5B7GQ88</accession>
<name>A0A5B7GQ88_PORTR</name>
<evidence type="ECO:0000313" key="2">
    <source>
        <dbReference type="EMBL" id="MPC59753.1"/>
    </source>
</evidence>
<feature type="region of interest" description="Disordered" evidence="1">
    <location>
        <begin position="1"/>
        <end position="28"/>
    </location>
</feature>
<evidence type="ECO:0000256" key="1">
    <source>
        <dbReference type="SAM" id="MobiDB-lite"/>
    </source>
</evidence>
<keyword evidence="3" id="KW-1185">Reference proteome</keyword>
<reference evidence="2 3" key="1">
    <citation type="submission" date="2019-05" db="EMBL/GenBank/DDBJ databases">
        <title>Another draft genome of Portunus trituberculatus and its Hox gene families provides insights of decapod evolution.</title>
        <authorList>
            <person name="Jeong J.-H."/>
            <person name="Song I."/>
            <person name="Kim S."/>
            <person name="Choi T."/>
            <person name="Kim D."/>
            <person name="Ryu S."/>
            <person name="Kim W."/>
        </authorList>
    </citation>
    <scope>NUCLEOTIDE SEQUENCE [LARGE SCALE GENOMIC DNA]</scope>
    <source>
        <tissue evidence="2">Muscle</tissue>
    </source>
</reference>
<comment type="caution">
    <text evidence="2">The sequence shown here is derived from an EMBL/GenBank/DDBJ whole genome shotgun (WGS) entry which is preliminary data.</text>
</comment>
<sequence>MRVQGRPGVVLSGDPPAAQGPCQVQAKPPINPAQRRLFEDYITISDSECYLEAHEGSAGGGSARRRQCLPRQGRLLQPAINTLGFLIKLTGNNAAGNVLIRFMHCGG</sequence>
<dbReference type="Proteomes" id="UP000324222">
    <property type="component" value="Unassembled WGS sequence"/>
</dbReference>
<dbReference type="AlphaFoldDB" id="A0A5B7GQ88"/>
<gene>
    <name evidence="2" type="ORF">E2C01_053781</name>
</gene>
<organism evidence="2 3">
    <name type="scientific">Portunus trituberculatus</name>
    <name type="common">Swimming crab</name>
    <name type="synonym">Neptunus trituberculatus</name>
    <dbReference type="NCBI Taxonomy" id="210409"/>
    <lineage>
        <taxon>Eukaryota</taxon>
        <taxon>Metazoa</taxon>
        <taxon>Ecdysozoa</taxon>
        <taxon>Arthropoda</taxon>
        <taxon>Crustacea</taxon>
        <taxon>Multicrustacea</taxon>
        <taxon>Malacostraca</taxon>
        <taxon>Eumalacostraca</taxon>
        <taxon>Eucarida</taxon>
        <taxon>Decapoda</taxon>
        <taxon>Pleocyemata</taxon>
        <taxon>Brachyura</taxon>
        <taxon>Eubrachyura</taxon>
        <taxon>Portunoidea</taxon>
        <taxon>Portunidae</taxon>
        <taxon>Portuninae</taxon>
        <taxon>Portunus</taxon>
    </lineage>
</organism>